<proteinExistence type="predicted"/>
<evidence type="ECO:0000313" key="2">
    <source>
        <dbReference type="Proteomes" id="UP001631969"/>
    </source>
</evidence>
<dbReference type="EMBL" id="JBJURJ010000002">
    <property type="protein sequence ID" value="MFM9327503.1"/>
    <property type="molecule type" value="Genomic_DNA"/>
</dbReference>
<dbReference type="Proteomes" id="UP001631969">
    <property type="component" value="Unassembled WGS sequence"/>
</dbReference>
<organism evidence="1 2">
    <name type="scientific">Paenibacillus mesotrionivorans</name>
    <dbReference type="NCBI Taxonomy" id="3160968"/>
    <lineage>
        <taxon>Bacteria</taxon>
        <taxon>Bacillati</taxon>
        <taxon>Bacillota</taxon>
        <taxon>Bacilli</taxon>
        <taxon>Bacillales</taxon>
        <taxon>Paenibacillaceae</taxon>
        <taxon>Paenibacillus</taxon>
    </lineage>
</organism>
<sequence>MDIGASIRAIRKKKSITIARICEDTGLSQGFLSQVETGRTSPSIATLESIARALGVPLPYLLLQKEEHMTIIRKNERKITASGSEHLRVEHLAKTRHMRMMMVEVPSGGSTGPEVHAHDGEEIHLVVKGTIWARQGEDEGVFQEGDSFSWNACVPHTVKNIGEETALVLIAVQRESEEGEEYI</sequence>
<accession>A0ACC7NSD9</accession>
<protein>
    <submittedName>
        <fullName evidence="1">Helix-turn-helix domain-containing protein</fullName>
    </submittedName>
</protein>
<name>A0ACC7NSD9_9BACL</name>
<comment type="caution">
    <text evidence="1">The sequence shown here is derived from an EMBL/GenBank/DDBJ whole genome shotgun (WGS) entry which is preliminary data.</text>
</comment>
<keyword evidence="2" id="KW-1185">Reference proteome</keyword>
<reference evidence="1" key="1">
    <citation type="submission" date="2024-12" db="EMBL/GenBank/DDBJ databases">
        <authorList>
            <person name="Wu N."/>
        </authorList>
    </citation>
    <scope>NUCLEOTIDE SEQUENCE</scope>
    <source>
        <strain evidence="1">P15</strain>
    </source>
</reference>
<evidence type="ECO:0000313" key="1">
    <source>
        <dbReference type="EMBL" id="MFM9327503.1"/>
    </source>
</evidence>
<gene>
    <name evidence="1" type="ORF">ACI1P1_04230</name>
</gene>